<proteinExistence type="predicted"/>
<reference evidence="1" key="1">
    <citation type="submission" date="2009-07" db="EMBL/GenBank/DDBJ databases">
        <title>Complete sequence of Geobacter sp. M21.</title>
        <authorList>
            <consortium name="US DOE Joint Genome Institute"/>
            <person name="Lucas S."/>
            <person name="Copeland A."/>
            <person name="Lapidus A."/>
            <person name="Glavina del Rio T."/>
            <person name="Dalin E."/>
            <person name="Tice H."/>
            <person name="Bruce D."/>
            <person name="Goodwin L."/>
            <person name="Pitluck S."/>
            <person name="Saunders E."/>
            <person name="Brettin T."/>
            <person name="Detter J.C."/>
            <person name="Han C."/>
            <person name="Larimer F."/>
            <person name="Land M."/>
            <person name="Hauser L."/>
            <person name="Kyrpides N."/>
            <person name="Ovchinnikova G."/>
            <person name="Lovley D."/>
        </authorList>
    </citation>
    <scope>NUCLEOTIDE SEQUENCE [LARGE SCALE GENOMIC DNA]</scope>
    <source>
        <strain evidence="1">M21</strain>
    </source>
</reference>
<dbReference type="HOGENOM" id="CLU_1021819_0_0_7"/>
<protein>
    <submittedName>
        <fullName evidence="1">Uncharacterized protein</fullName>
    </submittedName>
</protein>
<dbReference type="eggNOG" id="ENOG5033TXF">
    <property type="taxonomic scope" value="Bacteria"/>
</dbReference>
<dbReference type="SUPFAM" id="SSF69279">
    <property type="entry name" value="Phage tail proteins"/>
    <property type="match status" value="1"/>
</dbReference>
<gene>
    <name evidence="1" type="ordered locus">GM21_3656</name>
</gene>
<dbReference type="KEGG" id="gem:GM21_3656"/>
<accession>C6E6P9</accession>
<dbReference type="EMBL" id="CP001661">
    <property type="protein sequence ID" value="ACT19677.1"/>
    <property type="molecule type" value="Genomic_DNA"/>
</dbReference>
<organism evidence="1">
    <name type="scientific">Geobacter sp. (strain M21)</name>
    <dbReference type="NCBI Taxonomy" id="443144"/>
    <lineage>
        <taxon>Bacteria</taxon>
        <taxon>Pseudomonadati</taxon>
        <taxon>Thermodesulfobacteriota</taxon>
        <taxon>Desulfuromonadia</taxon>
        <taxon>Geobacterales</taxon>
        <taxon>Geobacteraceae</taxon>
        <taxon>Geobacter</taxon>
    </lineage>
</organism>
<dbReference type="OrthoDB" id="5446364at2"/>
<dbReference type="STRING" id="443144.GM21_3656"/>
<name>C6E6P9_GEOSM</name>
<dbReference type="AlphaFoldDB" id="C6E6P9"/>
<evidence type="ECO:0000313" key="1">
    <source>
        <dbReference type="EMBL" id="ACT19677.1"/>
    </source>
</evidence>
<sequence>MEINGLNLEITIGDLEVFRAPRWWIESLRHHPLGRAGITLPDPKGELYQTVQVGDEVTISVGYRDQSPATWSGTVAGRYPGETRDQLEIRAVDGALPLAKTKITQAWENETPEALVAWVIRQTGLSVGTIMETGMVLPRVSAGNIPAWQLIQQIKISCRDAFGLDMSKWALWLGAAGVNWGDLDEPGDTVAIATLANLIEHEPIDWRSGMGLIETHLIGDLSHSRLIRLQDVRRGIDEVHRALRVRHEGTPDKVRTLVWYGVENG</sequence>